<protein>
    <recommendedName>
        <fullName evidence="3">PIN domain-containing protein</fullName>
    </recommendedName>
</protein>
<sequence>MPAVAYAEVYAKDTDCSKWLVKENLEQLSVTNVIVQDAMRIKTLLGIVDDQYKSGGVGENDLLIIATARAHGYELVSNERRQNIPPAIAPKRKIPAVCSMVGVAVPCIDFIQYIRRSRAVFR</sequence>
<comment type="caution">
    <text evidence="1">The sequence shown here is derived from an EMBL/GenBank/DDBJ whole genome shotgun (WGS) entry which is preliminary data.</text>
</comment>
<organism evidence="1 2">
    <name type="scientific">Candidatus Glomeribacter gigasporarum BEG34</name>
    <dbReference type="NCBI Taxonomy" id="1070319"/>
    <lineage>
        <taxon>Bacteria</taxon>
        <taxon>Pseudomonadati</taxon>
        <taxon>Pseudomonadota</taxon>
        <taxon>Betaproteobacteria</taxon>
        <taxon>Burkholderiales</taxon>
        <taxon>Burkholderiaceae</taxon>
        <taxon>Candidatus Glomeribacter</taxon>
    </lineage>
</organism>
<dbReference type="eggNOG" id="COG1487">
    <property type="taxonomic scope" value="Bacteria"/>
</dbReference>
<dbReference type="STRING" id="1070319.CAGGBEG34_1010002"/>
<keyword evidence="2" id="KW-1185">Reference proteome</keyword>
<dbReference type="InterPro" id="IPR016541">
    <property type="entry name" value="UCP008505"/>
</dbReference>
<dbReference type="InterPro" id="IPR029060">
    <property type="entry name" value="PIN-like_dom_sf"/>
</dbReference>
<evidence type="ECO:0000313" key="1">
    <source>
        <dbReference type="EMBL" id="CCD28597.1"/>
    </source>
</evidence>
<dbReference type="Proteomes" id="UP000054051">
    <property type="component" value="Unassembled WGS sequence"/>
</dbReference>
<gene>
    <name evidence="1" type="ORF">CAGGBEG34_1010002</name>
</gene>
<dbReference type="SUPFAM" id="SSF88723">
    <property type="entry name" value="PIN domain-like"/>
    <property type="match status" value="1"/>
</dbReference>
<dbReference type="AlphaFoldDB" id="G2J757"/>
<reference evidence="1 2" key="1">
    <citation type="submission" date="2011-08" db="EMBL/GenBank/DDBJ databases">
        <title>The genome of the obligate endobacterium of an arbuscular mycorrhizal fungus reveals an interphylum network of nutritional interactions.</title>
        <authorList>
            <person name="Ghignone S."/>
            <person name="Salvioli A."/>
            <person name="Anca I."/>
            <person name="Lumini E."/>
            <person name="Ortu G."/>
            <person name="Petiti L."/>
            <person name="Cruveiller S."/>
            <person name="Bianciotto V."/>
            <person name="Piffanelli P."/>
            <person name="Lanfranco L."/>
            <person name="Bonfante P."/>
        </authorList>
    </citation>
    <scope>NUCLEOTIDE SEQUENCE [LARGE SCALE GENOMIC DNA]</scope>
    <source>
        <strain evidence="1 2">BEG34</strain>
    </source>
</reference>
<evidence type="ECO:0008006" key="3">
    <source>
        <dbReference type="Google" id="ProtNLM"/>
    </source>
</evidence>
<proteinExistence type="predicted"/>
<dbReference type="EMBL" id="CAFB01000002">
    <property type="protein sequence ID" value="CCD28597.1"/>
    <property type="molecule type" value="Genomic_DNA"/>
</dbReference>
<accession>G2J757</accession>
<dbReference type="Pfam" id="PF14367">
    <property type="entry name" value="DUF4411"/>
    <property type="match status" value="1"/>
</dbReference>
<dbReference type="Gene3D" id="3.40.50.1010">
    <property type="entry name" value="5'-nuclease"/>
    <property type="match status" value="1"/>
</dbReference>
<evidence type="ECO:0000313" key="2">
    <source>
        <dbReference type="Proteomes" id="UP000054051"/>
    </source>
</evidence>
<name>G2J757_9BURK</name>